<evidence type="ECO:0000313" key="1">
    <source>
        <dbReference type="EMBL" id="CDL83707.1"/>
    </source>
</evidence>
<proteinExistence type="predicted"/>
<reference evidence="1" key="1">
    <citation type="submission" date="2013-11" db="EMBL/GenBank/DDBJ databases">
        <title>Draft genome sequence and annotation of the entomopathogenic bacteria, Xenorhabdus cabanillasi strain JM26 and Xenorhabdus szentirmai strain DSM 16338.</title>
        <authorList>
            <person name="Gualtieri M."/>
            <person name="Ogier J.C."/>
            <person name="Pages S."/>
            <person name="Givaudan A."/>
            <person name="Gaudriault S."/>
        </authorList>
    </citation>
    <scope>NUCLEOTIDE SEQUENCE [LARGE SCALE GENOMIC DNA]</scope>
    <source>
        <strain evidence="1">DSM 16338</strain>
    </source>
</reference>
<accession>W1IYZ6</accession>
<organism evidence="1 2">
    <name type="scientific">Xenorhabdus szentirmaii DSM 16338</name>
    <dbReference type="NCBI Taxonomy" id="1427518"/>
    <lineage>
        <taxon>Bacteria</taxon>
        <taxon>Pseudomonadati</taxon>
        <taxon>Pseudomonadota</taxon>
        <taxon>Gammaproteobacteria</taxon>
        <taxon>Enterobacterales</taxon>
        <taxon>Morganellaceae</taxon>
        <taxon>Xenorhabdus</taxon>
    </lineage>
</organism>
<sequence length="40" mass="4581">MEPIEELLILSVEIGVPEEILREVDEDWHSHQALGLQSPE</sequence>
<evidence type="ECO:0000313" key="2">
    <source>
        <dbReference type="Proteomes" id="UP000019202"/>
    </source>
</evidence>
<keyword evidence="2" id="KW-1185">Reference proteome</keyword>
<name>W1IYZ6_9GAMM</name>
<dbReference type="AlphaFoldDB" id="W1IYZ6"/>
<gene>
    <name evidence="1" type="ORF">XSR1_350044</name>
</gene>
<dbReference type="EMBL" id="CBXF010000094">
    <property type="protein sequence ID" value="CDL83707.1"/>
    <property type="molecule type" value="Genomic_DNA"/>
</dbReference>
<dbReference type="Proteomes" id="UP000019202">
    <property type="component" value="Unassembled WGS sequence"/>
</dbReference>
<protein>
    <submittedName>
        <fullName evidence="1">Uncharacterized protein</fullName>
    </submittedName>
</protein>
<comment type="caution">
    <text evidence="1">The sequence shown here is derived from an EMBL/GenBank/DDBJ whole genome shotgun (WGS) entry which is preliminary data.</text>
</comment>